<name>A0ABP3Y1C8_9FLAO</name>
<dbReference type="PROSITE" id="PS51257">
    <property type="entry name" value="PROKAR_LIPOPROTEIN"/>
    <property type="match status" value="1"/>
</dbReference>
<dbReference type="EMBL" id="BAAAFH010000003">
    <property type="protein sequence ID" value="GAA0874737.1"/>
    <property type="molecule type" value="Genomic_DNA"/>
</dbReference>
<dbReference type="RefSeq" id="WP_343785644.1">
    <property type="nucleotide sequence ID" value="NZ_BAAAFH010000003.1"/>
</dbReference>
<gene>
    <name evidence="2" type="ORF">GCM10009118_11450</name>
</gene>
<feature type="chain" id="PRO_5046885937" description="Lipoprotein" evidence="1">
    <location>
        <begin position="19"/>
        <end position="80"/>
    </location>
</feature>
<keyword evidence="1" id="KW-0732">Signal</keyword>
<comment type="caution">
    <text evidence="2">The sequence shown here is derived from an EMBL/GenBank/DDBJ whole genome shotgun (WGS) entry which is preliminary data.</text>
</comment>
<proteinExistence type="predicted"/>
<dbReference type="Proteomes" id="UP001501126">
    <property type="component" value="Unassembled WGS sequence"/>
</dbReference>
<sequence length="80" mass="8831">MKKTFIIFSLLGMTAAFASCKKDYSCACTFEAAHEDHTHDESANYSIADAKKKDAEKVCDSHKTLLEAEADHSNVSCKLK</sequence>
<organism evidence="2 3">
    <name type="scientific">Wandonia haliotis</name>
    <dbReference type="NCBI Taxonomy" id="574963"/>
    <lineage>
        <taxon>Bacteria</taxon>
        <taxon>Pseudomonadati</taxon>
        <taxon>Bacteroidota</taxon>
        <taxon>Flavobacteriia</taxon>
        <taxon>Flavobacteriales</taxon>
        <taxon>Crocinitomicaceae</taxon>
        <taxon>Wandonia</taxon>
    </lineage>
</organism>
<protein>
    <recommendedName>
        <fullName evidence="4">Lipoprotein</fullName>
    </recommendedName>
</protein>
<feature type="signal peptide" evidence="1">
    <location>
        <begin position="1"/>
        <end position="18"/>
    </location>
</feature>
<reference evidence="3" key="1">
    <citation type="journal article" date="2019" name="Int. J. Syst. Evol. Microbiol.">
        <title>The Global Catalogue of Microorganisms (GCM) 10K type strain sequencing project: providing services to taxonomists for standard genome sequencing and annotation.</title>
        <authorList>
            <consortium name="The Broad Institute Genomics Platform"/>
            <consortium name="The Broad Institute Genome Sequencing Center for Infectious Disease"/>
            <person name="Wu L."/>
            <person name="Ma J."/>
        </authorList>
    </citation>
    <scope>NUCLEOTIDE SEQUENCE [LARGE SCALE GENOMIC DNA]</scope>
    <source>
        <strain evidence="3">JCM 16083</strain>
    </source>
</reference>
<evidence type="ECO:0000313" key="2">
    <source>
        <dbReference type="EMBL" id="GAA0874737.1"/>
    </source>
</evidence>
<keyword evidence="3" id="KW-1185">Reference proteome</keyword>
<evidence type="ECO:0000256" key="1">
    <source>
        <dbReference type="SAM" id="SignalP"/>
    </source>
</evidence>
<evidence type="ECO:0008006" key="4">
    <source>
        <dbReference type="Google" id="ProtNLM"/>
    </source>
</evidence>
<evidence type="ECO:0000313" key="3">
    <source>
        <dbReference type="Proteomes" id="UP001501126"/>
    </source>
</evidence>
<accession>A0ABP3Y1C8</accession>